<proteinExistence type="predicted"/>
<evidence type="ECO:0000313" key="4">
    <source>
        <dbReference type="RefSeq" id="XP_014681192.1"/>
    </source>
</evidence>
<keyword evidence="3" id="KW-1185">Reference proteome</keyword>
<protein>
    <recommendedName>
        <fullName evidence="1">RNA-directed DNA polymerase</fullName>
        <ecNumber evidence="1">2.7.7.49</ecNumber>
    </recommendedName>
</protein>
<dbReference type="InterPro" id="IPR041588">
    <property type="entry name" value="Integrase_H2C2"/>
</dbReference>
<name>A0ABM1F9S1_PRICU</name>
<gene>
    <name evidence="4" type="primary">LOC106821064</name>
</gene>
<dbReference type="RefSeq" id="XP_014681192.1">
    <property type="nucleotide sequence ID" value="XM_014825706.1"/>
</dbReference>
<dbReference type="Gene3D" id="3.30.420.10">
    <property type="entry name" value="Ribonuclease H-like superfamily/Ribonuclease H"/>
    <property type="match status" value="1"/>
</dbReference>
<dbReference type="InterPro" id="IPR050951">
    <property type="entry name" value="Retrovirus_Pol_polyprotein"/>
</dbReference>
<dbReference type="GeneID" id="106821064"/>
<reference evidence="4" key="1">
    <citation type="submission" date="2025-08" db="UniProtKB">
        <authorList>
            <consortium name="RefSeq"/>
        </authorList>
    </citation>
    <scope>IDENTIFICATION</scope>
</reference>
<organism evidence="3 4">
    <name type="scientific">Priapulus caudatus</name>
    <name type="common">Priapulid worm</name>
    <dbReference type="NCBI Taxonomy" id="37621"/>
    <lineage>
        <taxon>Eukaryota</taxon>
        <taxon>Metazoa</taxon>
        <taxon>Ecdysozoa</taxon>
        <taxon>Scalidophora</taxon>
        <taxon>Priapulida</taxon>
        <taxon>Priapulimorpha</taxon>
        <taxon>Priapulimorphida</taxon>
        <taxon>Priapulidae</taxon>
        <taxon>Priapulus</taxon>
    </lineage>
</organism>
<dbReference type="InterPro" id="IPR036397">
    <property type="entry name" value="RNaseH_sf"/>
</dbReference>
<sequence length="219" mass="25375">MANKPMSDCRLQRIRTATAENPVLQKVVNLTRSGWPDREKSVRADLRMYFVSCSEYLMSHGLLLCRDRIVMPEVLRAETLEAIHSGHLGLNKCRARANMSVRWPGISRDIDRTVRRPCKLCREHRPTQRCEPLKPTTLPDRPWQRIAADLCELKGNQYLIVKDYYSRYLEIAHLDTISSAQVIGKLKNIFARWGVPEVFVSDNGGQFKSDIYRYNVEQL</sequence>
<dbReference type="PANTHER" id="PTHR37984:SF5">
    <property type="entry name" value="PROTEIN NYNRIN-LIKE"/>
    <property type="match status" value="1"/>
</dbReference>
<dbReference type="PROSITE" id="PS50994">
    <property type="entry name" value="INTEGRASE"/>
    <property type="match status" value="1"/>
</dbReference>
<dbReference type="EC" id="2.7.7.49" evidence="1"/>
<dbReference type="InterPro" id="IPR012337">
    <property type="entry name" value="RNaseH-like_sf"/>
</dbReference>
<feature type="domain" description="Integrase catalytic" evidence="2">
    <location>
        <begin position="138"/>
        <end position="219"/>
    </location>
</feature>
<dbReference type="InterPro" id="IPR001584">
    <property type="entry name" value="Integrase_cat-core"/>
</dbReference>
<dbReference type="Pfam" id="PF17921">
    <property type="entry name" value="Integrase_H2C2"/>
    <property type="match status" value="1"/>
</dbReference>
<evidence type="ECO:0000256" key="1">
    <source>
        <dbReference type="ARBA" id="ARBA00012493"/>
    </source>
</evidence>
<dbReference type="PANTHER" id="PTHR37984">
    <property type="entry name" value="PROTEIN CBG26694"/>
    <property type="match status" value="1"/>
</dbReference>
<dbReference type="SUPFAM" id="SSF53098">
    <property type="entry name" value="Ribonuclease H-like"/>
    <property type="match status" value="1"/>
</dbReference>
<dbReference type="Proteomes" id="UP000695022">
    <property type="component" value="Unplaced"/>
</dbReference>
<dbReference type="Gene3D" id="1.10.340.70">
    <property type="match status" value="1"/>
</dbReference>
<evidence type="ECO:0000259" key="2">
    <source>
        <dbReference type="PROSITE" id="PS50994"/>
    </source>
</evidence>
<evidence type="ECO:0000313" key="3">
    <source>
        <dbReference type="Proteomes" id="UP000695022"/>
    </source>
</evidence>
<accession>A0ABM1F9S1</accession>